<dbReference type="InterPro" id="IPR015943">
    <property type="entry name" value="WD40/YVTN_repeat-like_dom_sf"/>
</dbReference>
<sequence>MRMLTRRTRLRAALAAVAAAAAVLVVGPGYHQAEVRMHSSAVWLASGQTGEVTLVDGAAAEVMTHVPVAAPGTALTVTQRGGSAVVLDRKTGRLSGVDGATERVTPTQAVLPASEGLVVLPSEDALWVVDVHSGMTTAVDPATLAPRGEPLRLAESIRPGNVAVDDRGRVWAIDDTTGELVWLSEDRRRTRTATKTGRLTTTGGRVALVDPARGTAELLDPMTGAVTRSVRLGTPADDTVVIGGSADGDRLLVAMGSRGELVSCTFGEGCAAPVKVGAAGADLGSPIAIGDHAVVPDRSTGQATIVDLSRTRVVARRQLFDQPVRFELIARGDVVFFNDPDGNTAGVLDLRGDVRTVTKHTGDSADGEVRPSPDQHGQAGQVTEVDHHEDEGRLGLPGRNDRATPQTPGPPPPASILVSPRPHGVVGDEFELTLVLPHATARSTSWSFGDGSPAGSGTTIRHRWQRPGTFPVRATAAFENGRTAQSEITVTITGPGAPPGIAGITVQRPRPVIGEPVHFSADTTEQPDSWRWTATRIGAVTAETTASTAEFDHRFTTPGRYTVTLTITKGTRTSQSSRQFAVALGAVKGWGDMNNDALQIPPEASSGVIAIEAGHNHVVALKSDGSVIAWSSQLYDEITVPAEASSGVVAISVGSSNNLALKVDGTIVEWGDPPWSELKVIPEEAKRGVVAISAGSSHNLVLKADGSVITWGHGSDPVPREAQSGVIAISAGHQLSMALKADGTVVTWGTRPCNWQPVHDAVTIAAGEWTCLAVLQNGSVVATSALGSPFVRPNPMPATAQSGVVAVSTYWDTYLGLKADGSAFGWGGNTDGQATIPPECSRGVLAVTSGQNFSLAVLDGLS</sequence>
<reference evidence="4 5" key="1">
    <citation type="submission" date="2023-11" db="EMBL/GenBank/DDBJ databases">
        <title>Lentzea sokolovensis, sp. nov., Lentzea kristufkii, sp. nov., and Lentzea miocenensis, sp. nov., rare actinobacteria from Sokolov Coal Basin, Miocene lacustrine sediment, Czech Republic.</title>
        <authorList>
            <person name="Lara A."/>
            <person name="Kotroba L."/>
            <person name="Nouioui I."/>
            <person name="Neumann-Schaal M."/>
            <person name="Mast Y."/>
            <person name="Chronakova A."/>
        </authorList>
    </citation>
    <scope>NUCLEOTIDE SEQUENCE [LARGE SCALE GENOMIC DNA]</scope>
    <source>
        <strain evidence="4 5">BCCO 10_0798</strain>
    </source>
</reference>
<dbReference type="InterPro" id="IPR011045">
    <property type="entry name" value="N2O_reductase_N"/>
</dbReference>
<feature type="region of interest" description="Disordered" evidence="2">
    <location>
        <begin position="358"/>
        <end position="419"/>
    </location>
</feature>
<name>A0ABU4TK29_9PSEU</name>
<dbReference type="InterPro" id="IPR013783">
    <property type="entry name" value="Ig-like_fold"/>
</dbReference>
<dbReference type="InterPro" id="IPR000408">
    <property type="entry name" value="Reg_chr_condens"/>
</dbReference>
<dbReference type="InterPro" id="IPR051553">
    <property type="entry name" value="Ran_GTPase-activating"/>
</dbReference>
<dbReference type="PANTHER" id="PTHR45982:SF1">
    <property type="entry name" value="REGULATOR OF CHROMOSOME CONDENSATION"/>
    <property type="match status" value="1"/>
</dbReference>
<dbReference type="Gene3D" id="2.130.10.30">
    <property type="entry name" value="Regulator of chromosome condensation 1/beta-lactamase-inhibitor protein II"/>
    <property type="match status" value="2"/>
</dbReference>
<dbReference type="PANTHER" id="PTHR45982">
    <property type="entry name" value="REGULATOR OF CHROMOSOME CONDENSATION"/>
    <property type="match status" value="1"/>
</dbReference>
<dbReference type="Proteomes" id="UP001271792">
    <property type="component" value="Unassembled WGS sequence"/>
</dbReference>
<dbReference type="Pfam" id="PF13540">
    <property type="entry name" value="RCC1_2"/>
    <property type="match status" value="2"/>
</dbReference>
<dbReference type="PROSITE" id="PS51318">
    <property type="entry name" value="TAT"/>
    <property type="match status" value="1"/>
</dbReference>
<dbReference type="InterPro" id="IPR006311">
    <property type="entry name" value="TAT_signal"/>
</dbReference>
<feature type="domain" description="PKD" evidence="3">
    <location>
        <begin position="446"/>
        <end position="497"/>
    </location>
</feature>
<dbReference type="InterPro" id="IPR000601">
    <property type="entry name" value="PKD_dom"/>
</dbReference>
<dbReference type="EMBL" id="JAXAVV010000002">
    <property type="protein sequence ID" value="MDX8048621.1"/>
    <property type="molecule type" value="Genomic_DNA"/>
</dbReference>
<dbReference type="RefSeq" id="WP_319982737.1">
    <property type="nucleotide sequence ID" value="NZ_JAXAVV010000002.1"/>
</dbReference>
<proteinExistence type="predicted"/>
<evidence type="ECO:0000256" key="1">
    <source>
        <dbReference type="ARBA" id="ARBA00001935"/>
    </source>
</evidence>
<comment type="cofactor">
    <cofactor evidence="1">
        <name>Cu cation</name>
        <dbReference type="ChEBI" id="CHEBI:23378"/>
    </cofactor>
</comment>
<dbReference type="InterPro" id="IPR035986">
    <property type="entry name" value="PKD_dom_sf"/>
</dbReference>
<organism evidence="4 5">
    <name type="scientific">Lentzea kristufekii</name>
    <dbReference type="NCBI Taxonomy" id="3095430"/>
    <lineage>
        <taxon>Bacteria</taxon>
        <taxon>Bacillati</taxon>
        <taxon>Actinomycetota</taxon>
        <taxon>Actinomycetes</taxon>
        <taxon>Pseudonocardiales</taxon>
        <taxon>Pseudonocardiaceae</taxon>
        <taxon>Lentzea</taxon>
    </lineage>
</organism>
<gene>
    <name evidence="4" type="ORF">SK571_04460</name>
</gene>
<dbReference type="SUPFAM" id="SSF50985">
    <property type="entry name" value="RCC1/BLIP-II"/>
    <property type="match status" value="1"/>
</dbReference>
<dbReference type="Gene3D" id="2.130.10.10">
    <property type="entry name" value="YVTN repeat-like/Quinoprotein amine dehydrogenase"/>
    <property type="match status" value="1"/>
</dbReference>
<reference evidence="4 5" key="2">
    <citation type="submission" date="2023-11" db="EMBL/GenBank/DDBJ databases">
        <authorList>
            <person name="Lara A.C."/>
            <person name="Chronakova A."/>
        </authorList>
    </citation>
    <scope>NUCLEOTIDE SEQUENCE [LARGE SCALE GENOMIC DNA]</scope>
    <source>
        <strain evidence="4 5">BCCO 10_0798</strain>
    </source>
</reference>
<dbReference type="Gene3D" id="2.60.40.10">
    <property type="entry name" value="Immunoglobulins"/>
    <property type="match status" value="1"/>
</dbReference>
<dbReference type="Pfam" id="PF00801">
    <property type="entry name" value="PKD"/>
    <property type="match status" value="1"/>
</dbReference>
<dbReference type="PROSITE" id="PS50012">
    <property type="entry name" value="RCC1_3"/>
    <property type="match status" value="2"/>
</dbReference>
<feature type="domain" description="PKD" evidence="3">
    <location>
        <begin position="514"/>
        <end position="568"/>
    </location>
</feature>
<comment type="caution">
    <text evidence="4">The sequence shown here is derived from an EMBL/GenBank/DDBJ whole genome shotgun (WGS) entry which is preliminary data.</text>
</comment>
<feature type="compositionally biased region" description="Basic and acidic residues" evidence="2">
    <location>
        <begin position="384"/>
        <end position="393"/>
    </location>
</feature>
<dbReference type="SUPFAM" id="SSF50974">
    <property type="entry name" value="Nitrous oxide reductase, N-terminal domain"/>
    <property type="match status" value="1"/>
</dbReference>
<keyword evidence="5" id="KW-1185">Reference proteome</keyword>
<dbReference type="Pfam" id="PF18911">
    <property type="entry name" value="PKD_4"/>
    <property type="match status" value="1"/>
</dbReference>
<dbReference type="SUPFAM" id="SSF49299">
    <property type="entry name" value="PKD domain"/>
    <property type="match status" value="2"/>
</dbReference>
<dbReference type="CDD" id="cd00146">
    <property type="entry name" value="PKD"/>
    <property type="match status" value="1"/>
</dbReference>
<evidence type="ECO:0000256" key="2">
    <source>
        <dbReference type="SAM" id="MobiDB-lite"/>
    </source>
</evidence>
<dbReference type="SMART" id="SM00089">
    <property type="entry name" value="PKD"/>
    <property type="match status" value="2"/>
</dbReference>
<evidence type="ECO:0000259" key="3">
    <source>
        <dbReference type="PROSITE" id="PS50093"/>
    </source>
</evidence>
<dbReference type="InterPro" id="IPR009091">
    <property type="entry name" value="RCC1/BLIP-II"/>
</dbReference>
<evidence type="ECO:0000313" key="4">
    <source>
        <dbReference type="EMBL" id="MDX8048621.1"/>
    </source>
</evidence>
<accession>A0ABU4TK29</accession>
<feature type="compositionally biased region" description="Basic and acidic residues" evidence="2">
    <location>
        <begin position="358"/>
        <end position="373"/>
    </location>
</feature>
<dbReference type="InterPro" id="IPR022409">
    <property type="entry name" value="PKD/Chitinase_dom"/>
</dbReference>
<protein>
    <submittedName>
        <fullName evidence="4">PKD domain-containing protein</fullName>
    </submittedName>
</protein>
<dbReference type="PROSITE" id="PS50093">
    <property type="entry name" value="PKD"/>
    <property type="match status" value="2"/>
</dbReference>
<evidence type="ECO:0000313" key="5">
    <source>
        <dbReference type="Proteomes" id="UP001271792"/>
    </source>
</evidence>